<dbReference type="InterPro" id="IPR014016">
    <property type="entry name" value="UvrD-like_ATP-bd"/>
</dbReference>
<comment type="catalytic activity">
    <reaction evidence="12">
        <text>Couples ATP hydrolysis with the unwinding of duplex DNA by translocating in the 3'-5' direction.</text>
        <dbReference type="EC" id="5.6.2.4"/>
    </reaction>
</comment>
<dbReference type="InterPro" id="IPR000212">
    <property type="entry name" value="DNA_helicase_UvrD/REP"/>
</dbReference>
<dbReference type="GO" id="GO:0004386">
    <property type="term" value="F:helicase activity"/>
    <property type="evidence" value="ECO:0007669"/>
    <property type="project" value="UniProtKB-KW"/>
</dbReference>
<evidence type="ECO:0000256" key="2">
    <source>
        <dbReference type="ARBA" id="ARBA00022722"/>
    </source>
</evidence>
<dbReference type="Pfam" id="PF00580">
    <property type="entry name" value="UvrD-helicase"/>
    <property type="match status" value="1"/>
</dbReference>
<keyword evidence="6 15" id="KW-0347">Helicase</keyword>
<comment type="catalytic activity">
    <reaction evidence="14">
        <text>ATP + H2O = ADP + phosphate + H(+)</text>
        <dbReference type="Rhea" id="RHEA:13065"/>
        <dbReference type="ChEBI" id="CHEBI:15377"/>
        <dbReference type="ChEBI" id="CHEBI:15378"/>
        <dbReference type="ChEBI" id="CHEBI:30616"/>
        <dbReference type="ChEBI" id="CHEBI:43474"/>
        <dbReference type="ChEBI" id="CHEBI:456216"/>
        <dbReference type="EC" id="5.6.2.4"/>
    </reaction>
</comment>
<evidence type="ECO:0000256" key="10">
    <source>
        <dbReference type="ARBA" id="ARBA00023204"/>
    </source>
</evidence>
<keyword evidence="7" id="KW-0269">Exonuclease</keyword>
<evidence type="ECO:0000256" key="9">
    <source>
        <dbReference type="ARBA" id="ARBA00023125"/>
    </source>
</evidence>
<proteinExistence type="inferred from homology"/>
<evidence type="ECO:0000256" key="4">
    <source>
        <dbReference type="ARBA" id="ARBA00022763"/>
    </source>
</evidence>
<dbReference type="PROSITE" id="PS51217">
    <property type="entry name" value="UVRD_HELICASE_CTER"/>
    <property type="match status" value="1"/>
</dbReference>
<keyword evidence="3 15" id="KW-0547">Nucleotide-binding</keyword>
<evidence type="ECO:0000256" key="3">
    <source>
        <dbReference type="ARBA" id="ARBA00022741"/>
    </source>
</evidence>
<keyword evidence="9" id="KW-0238">DNA-binding</keyword>
<keyword evidence="2" id="KW-0540">Nuclease</keyword>
<name>A0ABT9DBP5_9CELL</name>
<evidence type="ECO:0000256" key="5">
    <source>
        <dbReference type="ARBA" id="ARBA00022801"/>
    </source>
</evidence>
<dbReference type="InterPro" id="IPR038726">
    <property type="entry name" value="PDDEXK_AddAB-type"/>
</dbReference>
<dbReference type="GO" id="GO:0016787">
    <property type="term" value="F:hydrolase activity"/>
    <property type="evidence" value="ECO:0007669"/>
    <property type="project" value="UniProtKB-KW"/>
</dbReference>
<dbReference type="PANTHER" id="PTHR11070:SF59">
    <property type="entry name" value="DNA 3'-5' HELICASE"/>
    <property type="match status" value="1"/>
</dbReference>
<comment type="similarity">
    <text evidence="1">Belongs to the helicase family. UvrD subfamily.</text>
</comment>
<dbReference type="SUPFAM" id="SSF52540">
    <property type="entry name" value="P-loop containing nucleoside triphosphate hydrolases"/>
    <property type="match status" value="1"/>
</dbReference>
<evidence type="ECO:0000256" key="11">
    <source>
        <dbReference type="ARBA" id="ARBA00023235"/>
    </source>
</evidence>
<dbReference type="RefSeq" id="WP_304602007.1">
    <property type="nucleotide sequence ID" value="NZ_JAUQYP010000002.1"/>
</dbReference>
<keyword evidence="11" id="KW-0413">Isomerase</keyword>
<feature type="domain" description="UvrD-like helicase C-terminal" evidence="17">
    <location>
        <begin position="328"/>
        <end position="624"/>
    </location>
</feature>
<evidence type="ECO:0000256" key="7">
    <source>
        <dbReference type="ARBA" id="ARBA00022839"/>
    </source>
</evidence>
<comment type="caution">
    <text evidence="18">The sequence shown here is derived from an EMBL/GenBank/DDBJ whole genome shotgun (WGS) entry which is preliminary data.</text>
</comment>
<dbReference type="InterPro" id="IPR027417">
    <property type="entry name" value="P-loop_NTPase"/>
</dbReference>
<protein>
    <recommendedName>
        <fullName evidence="13">DNA 3'-5' helicase</fullName>
        <ecNumber evidence="13">5.6.2.4</ecNumber>
    </recommendedName>
</protein>
<dbReference type="InterPro" id="IPR014017">
    <property type="entry name" value="DNA_helicase_UvrD-like_C"/>
</dbReference>
<evidence type="ECO:0000259" key="17">
    <source>
        <dbReference type="PROSITE" id="PS51217"/>
    </source>
</evidence>
<evidence type="ECO:0000313" key="18">
    <source>
        <dbReference type="EMBL" id="MDO8108299.1"/>
    </source>
</evidence>
<dbReference type="InterPro" id="IPR011604">
    <property type="entry name" value="PDDEXK-like_dom_sf"/>
</dbReference>
<evidence type="ECO:0000256" key="15">
    <source>
        <dbReference type="PROSITE-ProRule" id="PRU00560"/>
    </source>
</evidence>
<dbReference type="Gene3D" id="3.90.320.10">
    <property type="match status" value="1"/>
</dbReference>
<evidence type="ECO:0000256" key="1">
    <source>
        <dbReference type="ARBA" id="ARBA00009922"/>
    </source>
</evidence>
<dbReference type="Gene3D" id="1.10.486.10">
    <property type="entry name" value="PCRA, domain 4"/>
    <property type="match status" value="1"/>
</dbReference>
<sequence length="1045" mass="110182">MVELLAPVARPPWPEPDPSQRRVIEHRGPLLVTGAPGSGRTTTALAVVADRVASGELDVSETLLIAPTRLAAARLRDALSGRLRATTGEPTVRTASSLAFSVLRARAALLGEPPPTLISGPEQDLVLGELLAGHLAGEGAAVPWPDRVPSEALGLRAFRDELRDLLMRAAERGLRPEDLDVLGRTHARPEWRAAAAVYAEYLDVTRLRSGTPDAGARFDPAAVVDEATEALGAWSHEVPHAARPSWRLVVVDDYQEATAATVRLLHALADDGAELVLLADPDLAVQTFRGASPGLADRASLPAGSELGAFGADTAVLEHVWRHGPGLREVVRAVTAEIRGPQFRHRQVPGDAARAEDRAEVHLLRSVAQESADVAHVLRGAHLHDSVPWRRMAVVVRSGAQVAELRRALLSARVPVAVDASDVPLRVEPAVRPLLTALTCVLDPDALAEHAATLLTSPLGGLDPVGLRRVRRALRAEELAGGGGRTSDPLLVEVLADPARAATLPAELRRPVQRLGQVLAAGRAAHGSGVLEVLWAMWSAAGLAEPWRRAALAGGAAGARADRDLDAVLALFAAAEQFVDRLPQAPPQAFLDHLEAQSLRADSLAAHGGVTDAVSVLTAAAAAGQEWDVVVVAGVQEGTWPDLRLRDSMLGAGHLVEVLAGRASAPESSAEARRAVLADELRAFAVAVSRSTTRLVVTAVRDADHQPSPLVDLVVPGNGEGPDPRVRAVPAALDLRALVARCRAAVERDPGSPAAGLLAHLVEHGVEGADPDTWFGTRALSSSRPLWPEEGPVPLSPSRLELAATCALRWALEQAGGTAADSREQTLGTLVHAVAAALPEGSQEQLATLLEERWSELGLSDGWLATQARRRADDMVRKLAAYLRTADEAVACEESFSVRVGRVELRGQVDRLERAGMDADGHPLLRVVDLKTGKTAVRKDDATRHPQLGAYQVAVDAGGFDHLVPGARAGGATLLYVGTAAQRVTLRDQIAPAQDREPGWAAQLTEAVAEVVTSGAMAATRNDGCQTCPVRRSCPAQPEGRVVGA</sequence>
<feature type="binding site" evidence="15">
    <location>
        <begin position="34"/>
        <end position="41"/>
    </location>
    <ligand>
        <name>ATP</name>
        <dbReference type="ChEBI" id="CHEBI:30616"/>
    </ligand>
</feature>
<evidence type="ECO:0000256" key="13">
    <source>
        <dbReference type="ARBA" id="ARBA00034808"/>
    </source>
</evidence>
<keyword evidence="8 15" id="KW-0067">ATP-binding</keyword>
<dbReference type="Gene3D" id="3.40.50.300">
    <property type="entry name" value="P-loop containing nucleotide triphosphate hydrolases"/>
    <property type="match status" value="2"/>
</dbReference>
<dbReference type="PANTHER" id="PTHR11070">
    <property type="entry name" value="UVRD / RECB / PCRA DNA HELICASE FAMILY MEMBER"/>
    <property type="match status" value="1"/>
</dbReference>
<evidence type="ECO:0000256" key="8">
    <source>
        <dbReference type="ARBA" id="ARBA00022840"/>
    </source>
</evidence>
<keyword evidence="10" id="KW-0234">DNA repair</keyword>
<dbReference type="PROSITE" id="PS51198">
    <property type="entry name" value="UVRD_HELICASE_ATP_BIND"/>
    <property type="match status" value="1"/>
</dbReference>
<evidence type="ECO:0000256" key="14">
    <source>
        <dbReference type="ARBA" id="ARBA00048988"/>
    </source>
</evidence>
<feature type="domain" description="UvrD-like helicase ATP-binding" evidence="16">
    <location>
        <begin position="13"/>
        <end position="324"/>
    </location>
</feature>
<evidence type="ECO:0000259" key="16">
    <source>
        <dbReference type="PROSITE" id="PS51198"/>
    </source>
</evidence>
<evidence type="ECO:0000313" key="19">
    <source>
        <dbReference type="Proteomes" id="UP001232536"/>
    </source>
</evidence>
<keyword evidence="19" id="KW-1185">Reference proteome</keyword>
<reference evidence="18 19" key="1">
    <citation type="submission" date="2023-07" db="EMBL/GenBank/DDBJ databases">
        <title>Description of novel actinomycetes strains, isolated from tidal flat sediment.</title>
        <authorList>
            <person name="Lu C."/>
        </authorList>
    </citation>
    <scope>NUCLEOTIDE SEQUENCE [LARGE SCALE GENOMIC DNA]</scope>
    <source>
        <strain evidence="18 19">SYSU T00b441</strain>
    </source>
</reference>
<dbReference type="Gene3D" id="1.10.10.160">
    <property type="match status" value="1"/>
</dbReference>
<dbReference type="EMBL" id="JAUQYP010000002">
    <property type="protein sequence ID" value="MDO8108299.1"/>
    <property type="molecule type" value="Genomic_DNA"/>
</dbReference>
<keyword evidence="4" id="KW-0227">DNA damage</keyword>
<accession>A0ABT9DBP5</accession>
<dbReference type="Pfam" id="PF12705">
    <property type="entry name" value="PDDEXK_1"/>
    <property type="match status" value="1"/>
</dbReference>
<evidence type="ECO:0000256" key="6">
    <source>
        <dbReference type="ARBA" id="ARBA00022806"/>
    </source>
</evidence>
<gene>
    <name evidence="18" type="ORF">Q6348_13950</name>
</gene>
<dbReference type="Pfam" id="PF13361">
    <property type="entry name" value="UvrD_C"/>
    <property type="match status" value="1"/>
</dbReference>
<dbReference type="InterPro" id="IPR013986">
    <property type="entry name" value="DExx_box_DNA_helicase_dom_sf"/>
</dbReference>
<dbReference type="Proteomes" id="UP001232536">
    <property type="component" value="Unassembled WGS sequence"/>
</dbReference>
<evidence type="ECO:0000256" key="12">
    <source>
        <dbReference type="ARBA" id="ARBA00034617"/>
    </source>
</evidence>
<dbReference type="EC" id="5.6.2.4" evidence="13"/>
<organism evidence="18 19">
    <name type="scientific">Actinotalea lenta</name>
    <dbReference type="NCBI Taxonomy" id="3064654"/>
    <lineage>
        <taxon>Bacteria</taxon>
        <taxon>Bacillati</taxon>
        <taxon>Actinomycetota</taxon>
        <taxon>Actinomycetes</taxon>
        <taxon>Micrococcales</taxon>
        <taxon>Cellulomonadaceae</taxon>
        <taxon>Actinotalea</taxon>
    </lineage>
</organism>
<keyword evidence="5 15" id="KW-0378">Hydrolase</keyword>